<organism evidence="1">
    <name type="scientific">marine sediment metagenome</name>
    <dbReference type="NCBI Taxonomy" id="412755"/>
    <lineage>
        <taxon>unclassified sequences</taxon>
        <taxon>metagenomes</taxon>
        <taxon>ecological metagenomes</taxon>
    </lineage>
</organism>
<accession>A0A0F9ARE3</accession>
<reference evidence="1" key="1">
    <citation type="journal article" date="2015" name="Nature">
        <title>Complex archaea that bridge the gap between prokaryotes and eukaryotes.</title>
        <authorList>
            <person name="Spang A."/>
            <person name="Saw J.H."/>
            <person name="Jorgensen S.L."/>
            <person name="Zaremba-Niedzwiedzka K."/>
            <person name="Martijn J."/>
            <person name="Lind A.E."/>
            <person name="van Eijk R."/>
            <person name="Schleper C."/>
            <person name="Guy L."/>
            <person name="Ettema T.J."/>
        </authorList>
    </citation>
    <scope>NUCLEOTIDE SEQUENCE</scope>
</reference>
<proteinExistence type="predicted"/>
<dbReference type="AlphaFoldDB" id="A0A0F9ARE3"/>
<evidence type="ECO:0000313" key="1">
    <source>
        <dbReference type="EMBL" id="KKL12015.1"/>
    </source>
</evidence>
<name>A0A0F9ARE3_9ZZZZ</name>
<dbReference type="PROSITE" id="PS51257">
    <property type="entry name" value="PROKAR_LIPOPROTEIN"/>
    <property type="match status" value="1"/>
</dbReference>
<gene>
    <name evidence="1" type="ORF">LCGC14_2540010</name>
</gene>
<comment type="caution">
    <text evidence="1">The sequence shown here is derived from an EMBL/GenBank/DDBJ whole genome shotgun (WGS) entry which is preliminary data.</text>
</comment>
<sequence>MQIKIGLFIILFISSCFEGPRLLNSDDPELAFISQEVVVLNNSLARVTLVVTGRTQAGYFVDVETTNMGMVFPRFLFIAMEGETLISFDLPVRLPDRIVGQLFNDFQPTDTRKRFLPIDLKVER</sequence>
<protein>
    <submittedName>
        <fullName evidence="1">Uncharacterized protein</fullName>
    </submittedName>
</protein>
<dbReference type="EMBL" id="LAZR01041430">
    <property type="protein sequence ID" value="KKL12015.1"/>
    <property type="molecule type" value="Genomic_DNA"/>
</dbReference>